<dbReference type="InterPro" id="IPR050245">
    <property type="entry name" value="PrsA_foldase"/>
</dbReference>
<dbReference type="GO" id="GO:0003755">
    <property type="term" value="F:peptidyl-prolyl cis-trans isomerase activity"/>
    <property type="evidence" value="ECO:0007669"/>
    <property type="project" value="UniProtKB-KW"/>
</dbReference>
<dbReference type="AlphaFoldDB" id="A0A437LXS3"/>
<keyword evidence="7" id="KW-1185">Reference proteome</keyword>
<evidence type="ECO:0000313" key="6">
    <source>
        <dbReference type="EMBL" id="RVT90162.1"/>
    </source>
</evidence>
<dbReference type="PANTHER" id="PTHR47245">
    <property type="entry name" value="PEPTIDYLPROLYL ISOMERASE"/>
    <property type="match status" value="1"/>
</dbReference>
<sequence length="270" mass="29667">MWRYAVVAVASLSLAGCEDKPDGQVIATVNGEEITRPELNAILSTVTPDEKQDAKTLQNLVLDDMIQKRLLAQAAKEEGLDRSQDYLLRSRAANQALLIDAYGKKLLSGVSKPYDADVEAYMRANPWRFSQRIVYRMDQIRIGLGDFRPELVDGAARLDDVASRLESQGIAFQRGGITADSATFTKSDFDKINALQPGEVFKVPQAGMMLVSAVVQRQPSPLEGEKALQVARNLLQTEAGRDTLKNRVAALKKSANIEYQPGFAAPKTSR</sequence>
<gene>
    <name evidence="6" type="ORF">EOD43_17810</name>
</gene>
<proteinExistence type="predicted"/>
<organism evidence="6 7">
    <name type="scientific">Sphingomonas crocodyli</name>
    <dbReference type="NCBI Taxonomy" id="1979270"/>
    <lineage>
        <taxon>Bacteria</taxon>
        <taxon>Pseudomonadati</taxon>
        <taxon>Pseudomonadota</taxon>
        <taxon>Alphaproteobacteria</taxon>
        <taxon>Sphingomonadales</taxon>
        <taxon>Sphingomonadaceae</taxon>
        <taxon>Sphingomonas</taxon>
    </lineage>
</organism>
<evidence type="ECO:0000313" key="7">
    <source>
        <dbReference type="Proteomes" id="UP000282971"/>
    </source>
</evidence>
<dbReference type="EMBL" id="SACN01000003">
    <property type="protein sequence ID" value="RVT90162.1"/>
    <property type="molecule type" value="Genomic_DNA"/>
</dbReference>
<keyword evidence="5" id="KW-0413">Isomerase</keyword>
<evidence type="ECO:0000256" key="4">
    <source>
        <dbReference type="ARBA" id="ARBA00023110"/>
    </source>
</evidence>
<protein>
    <recommendedName>
        <fullName evidence="2">peptidylprolyl isomerase</fullName>
        <ecNumber evidence="2">5.2.1.8</ecNumber>
    </recommendedName>
</protein>
<keyword evidence="4" id="KW-0697">Rotamase</keyword>
<evidence type="ECO:0000256" key="5">
    <source>
        <dbReference type="ARBA" id="ARBA00023235"/>
    </source>
</evidence>
<accession>A0A437LXS3</accession>
<dbReference type="Pfam" id="PF13623">
    <property type="entry name" value="SurA_N_2"/>
    <property type="match status" value="1"/>
</dbReference>
<name>A0A437LXS3_9SPHN</name>
<dbReference type="OrthoDB" id="8204527at2"/>
<comment type="catalytic activity">
    <reaction evidence="1">
        <text>[protein]-peptidylproline (omega=180) = [protein]-peptidylproline (omega=0)</text>
        <dbReference type="Rhea" id="RHEA:16237"/>
        <dbReference type="Rhea" id="RHEA-COMP:10747"/>
        <dbReference type="Rhea" id="RHEA-COMP:10748"/>
        <dbReference type="ChEBI" id="CHEBI:83833"/>
        <dbReference type="ChEBI" id="CHEBI:83834"/>
        <dbReference type="EC" id="5.2.1.8"/>
    </reaction>
</comment>
<comment type="caution">
    <text evidence="6">The sequence shown here is derived from an EMBL/GenBank/DDBJ whole genome shotgun (WGS) entry which is preliminary data.</text>
</comment>
<evidence type="ECO:0000256" key="2">
    <source>
        <dbReference type="ARBA" id="ARBA00013194"/>
    </source>
</evidence>
<dbReference type="RefSeq" id="WP_127745413.1">
    <property type="nucleotide sequence ID" value="NZ_SACN01000003.1"/>
</dbReference>
<dbReference type="EC" id="5.2.1.8" evidence="2"/>
<dbReference type="PROSITE" id="PS51257">
    <property type="entry name" value="PROKAR_LIPOPROTEIN"/>
    <property type="match status" value="1"/>
</dbReference>
<keyword evidence="3" id="KW-0732">Signal</keyword>
<dbReference type="Gene3D" id="1.10.8.1040">
    <property type="match status" value="1"/>
</dbReference>
<dbReference type="PANTHER" id="PTHR47245:SF1">
    <property type="entry name" value="FOLDASE PROTEIN PRSA"/>
    <property type="match status" value="1"/>
</dbReference>
<evidence type="ECO:0000256" key="3">
    <source>
        <dbReference type="ARBA" id="ARBA00022729"/>
    </source>
</evidence>
<dbReference type="SUPFAM" id="SSF109998">
    <property type="entry name" value="Triger factor/SurA peptide-binding domain-like"/>
    <property type="match status" value="1"/>
</dbReference>
<dbReference type="InterPro" id="IPR027304">
    <property type="entry name" value="Trigger_fact/SurA_dom_sf"/>
</dbReference>
<evidence type="ECO:0000256" key="1">
    <source>
        <dbReference type="ARBA" id="ARBA00000971"/>
    </source>
</evidence>
<dbReference type="Proteomes" id="UP000282971">
    <property type="component" value="Unassembled WGS sequence"/>
</dbReference>
<reference evidence="6 7" key="1">
    <citation type="submission" date="2019-01" db="EMBL/GenBank/DDBJ databases">
        <authorList>
            <person name="Chen W.-M."/>
        </authorList>
    </citation>
    <scope>NUCLEOTIDE SEQUENCE [LARGE SCALE GENOMIC DNA]</scope>
    <source>
        <strain evidence="6 7">CCP-7</strain>
    </source>
</reference>